<sequence length="326" mass="33745">MAALDALSCGVDSAVASDDMVGSDEHLPRTRRAVEEGIAAGLHFGAQVSVFKDGVEVGDLAVGRRGPDGGPMTSDAILPWWSSVKPCLAVLAGLAVDRGHLRSLRDPVSRYVPEFAAGGKAAITIEDVLTHAAGLVCAGAAESHRGEPWDVVVAATCKAAPEWAPIGAKNGYQMGGAFHCVAEAVRRAWPGGRSYGELLRREVFEPVGATGCFCGVPFEMAGCGEMPAAGGGAFAGTFELSGGSAVDDGSRSLRALLSEDPAGAGRGPARGLAALYRRLLLDATDGDVPGRLLEAATARRMGETVHPSTFDVVQGCVEFNHWFGWS</sequence>
<evidence type="ECO:0000313" key="3">
    <source>
        <dbReference type="Proteomes" id="UP001363151"/>
    </source>
</evidence>
<dbReference type="EMBL" id="JBBJCI010000208">
    <property type="protein sequence ID" value="KAK7240965.1"/>
    <property type="molecule type" value="Genomic_DNA"/>
</dbReference>
<dbReference type="Gene3D" id="3.40.710.10">
    <property type="entry name" value="DD-peptidase/beta-lactamase superfamily"/>
    <property type="match status" value="1"/>
</dbReference>
<keyword evidence="3" id="KW-1185">Reference proteome</keyword>
<gene>
    <name evidence="2" type="ORF">SO694_00055216</name>
</gene>
<dbReference type="Proteomes" id="UP001363151">
    <property type="component" value="Unassembled WGS sequence"/>
</dbReference>
<dbReference type="PANTHER" id="PTHR43319:SF3">
    <property type="entry name" value="BETA-LACTAMASE-RELATED DOMAIN-CONTAINING PROTEIN"/>
    <property type="match status" value="1"/>
</dbReference>
<dbReference type="InterPro" id="IPR012338">
    <property type="entry name" value="Beta-lactam/transpept-like"/>
</dbReference>
<name>A0ABR1FXK6_AURAN</name>
<proteinExistence type="predicted"/>
<organism evidence="2 3">
    <name type="scientific">Aureococcus anophagefferens</name>
    <name type="common">Harmful bloom alga</name>
    <dbReference type="NCBI Taxonomy" id="44056"/>
    <lineage>
        <taxon>Eukaryota</taxon>
        <taxon>Sar</taxon>
        <taxon>Stramenopiles</taxon>
        <taxon>Ochrophyta</taxon>
        <taxon>Pelagophyceae</taxon>
        <taxon>Pelagomonadales</taxon>
        <taxon>Pelagomonadaceae</taxon>
        <taxon>Aureococcus</taxon>
    </lineage>
</organism>
<dbReference type="InterPro" id="IPR052907">
    <property type="entry name" value="Beta-lactamase/esterase"/>
</dbReference>
<evidence type="ECO:0000313" key="2">
    <source>
        <dbReference type="EMBL" id="KAK7240965.1"/>
    </source>
</evidence>
<reference evidence="2 3" key="1">
    <citation type="submission" date="2024-03" db="EMBL/GenBank/DDBJ databases">
        <title>Aureococcus anophagefferens CCMP1851 and Kratosvirus quantuckense: Draft genome of a second virus-susceptible host strain in the model system.</title>
        <authorList>
            <person name="Chase E."/>
            <person name="Truchon A.R."/>
            <person name="Schepens W."/>
            <person name="Wilhelm S.W."/>
        </authorList>
    </citation>
    <scope>NUCLEOTIDE SEQUENCE [LARGE SCALE GENOMIC DNA]</scope>
    <source>
        <strain evidence="2 3">CCMP1851</strain>
    </source>
</reference>
<dbReference type="InterPro" id="IPR001466">
    <property type="entry name" value="Beta-lactam-related"/>
</dbReference>
<accession>A0ABR1FXK6</accession>
<feature type="domain" description="Beta-lactamase-related" evidence="1">
    <location>
        <begin position="31"/>
        <end position="308"/>
    </location>
</feature>
<dbReference type="PANTHER" id="PTHR43319">
    <property type="entry name" value="BETA-LACTAMASE-RELATED"/>
    <property type="match status" value="1"/>
</dbReference>
<comment type="caution">
    <text evidence="2">The sequence shown here is derived from an EMBL/GenBank/DDBJ whole genome shotgun (WGS) entry which is preliminary data.</text>
</comment>
<dbReference type="Pfam" id="PF00144">
    <property type="entry name" value="Beta-lactamase"/>
    <property type="match status" value="1"/>
</dbReference>
<dbReference type="SUPFAM" id="SSF56601">
    <property type="entry name" value="beta-lactamase/transpeptidase-like"/>
    <property type="match status" value="1"/>
</dbReference>
<protein>
    <submittedName>
        <fullName evidence="2">Beta-lactamase</fullName>
    </submittedName>
</protein>
<evidence type="ECO:0000259" key="1">
    <source>
        <dbReference type="Pfam" id="PF00144"/>
    </source>
</evidence>